<dbReference type="Proteomes" id="UP000433089">
    <property type="component" value="Unassembled WGS sequence"/>
</dbReference>
<evidence type="ECO:0000313" key="1">
    <source>
        <dbReference type="EMBL" id="VXB13751.1"/>
    </source>
</evidence>
<evidence type="ECO:0000313" key="2">
    <source>
        <dbReference type="Proteomes" id="UP000433089"/>
    </source>
</evidence>
<reference evidence="1 2" key="1">
    <citation type="submission" date="2019-10" db="EMBL/GenBank/DDBJ databases">
        <authorList>
            <person name="Karimi E."/>
        </authorList>
    </citation>
    <scope>NUCLEOTIDE SEQUENCE [LARGE SCALE GENOMIC DNA]</scope>
    <source>
        <strain evidence="1">Bacillus sp. 348</strain>
    </source>
</reference>
<dbReference type="RefSeq" id="WP_159159490.1">
    <property type="nucleotide sequence ID" value="NZ_JARLVR010000013.1"/>
</dbReference>
<organism evidence="1 2">
    <name type="scientific">Bacillus altitudinis</name>
    <dbReference type="NCBI Taxonomy" id="293387"/>
    <lineage>
        <taxon>Bacteria</taxon>
        <taxon>Bacillati</taxon>
        <taxon>Bacillota</taxon>
        <taxon>Bacilli</taxon>
        <taxon>Bacillales</taxon>
        <taxon>Bacillaceae</taxon>
        <taxon>Bacillus</taxon>
    </lineage>
</organism>
<dbReference type="EMBL" id="CABWLH010000009">
    <property type="protein sequence ID" value="VXB13751.1"/>
    <property type="molecule type" value="Genomic_DNA"/>
</dbReference>
<sequence>MQTKTILQTMIEDERSHDYPLFRQYCVRKEQGLRKDALKVLQSFVEEMNKNEFTARRSFVVWLFDYIERFENGHHLLVYPLVHGVIHPVIREWENIDPMDVRPYRWQGLFVHQGEGLPYLLKALQMGGSKEQRVIVQICETYFSALWYSFHHIHEDLYLSTYEKDHERIQGIQDVMKLIEDKKVQSNVEKLAVYYNQLLSDWKEFQQTETRGFVKWCADRKKPYEWVQTFYYHQ</sequence>
<proteinExistence type="predicted"/>
<gene>
    <name evidence="1" type="ORF">BACI348_40006</name>
</gene>
<accession>A0A653N8C9</accession>
<protein>
    <submittedName>
        <fullName evidence="1">Uncharacterized protein</fullName>
    </submittedName>
</protein>
<name>A0A653N8C9_BACAB</name>
<dbReference type="AlphaFoldDB" id="A0A653N8C9"/>